<dbReference type="Proteomes" id="UP000734854">
    <property type="component" value="Unassembled WGS sequence"/>
</dbReference>
<name>A0A8J5EQG4_ZINOF</name>
<evidence type="ECO:0000256" key="1">
    <source>
        <dbReference type="ARBA" id="ARBA00023015"/>
    </source>
</evidence>
<proteinExistence type="predicted"/>
<dbReference type="Pfam" id="PF02365">
    <property type="entry name" value="NAM"/>
    <property type="match status" value="1"/>
</dbReference>
<keyword evidence="3" id="KW-0804">Transcription</keyword>
<dbReference type="InterPro" id="IPR036093">
    <property type="entry name" value="NAC_dom_sf"/>
</dbReference>
<dbReference type="SUPFAM" id="SSF101941">
    <property type="entry name" value="NAC domain"/>
    <property type="match status" value="1"/>
</dbReference>
<dbReference type="PANTHER" id="PTHR47600:SF1">
    <property type="entry name" value="NUCLEIC ACID-BINDING, OB-FOLD-LIKE PROTEIN"/>
    <property type="match status" value="1"/>
</dbReference>
<protein>
    <recommendedName>
        <fullName evidence="9">S1 motif domain-containing protein</fullName>
    </recommendedName>
</protein>
<dbReference type="Gene3D" id="2.170.150.80">
    <property type="entry name" value="NAC domain"/>
    <property type="match status" value="1"/>
</dbReference>
<dbReference type="SMART" id="SM00316">
    <property type="entry name" value="S1"/>
    <property type="match status" value="1"/>
</dbReference>
<dbReference type="Pfam" id="PF00575">
    <property type="entry name" value="S1"/>
    <property type="match status" value="1"/>
</dbReference>
<feature type="domain" description="S1 motif" evidence="5">
    <location>
        <begin position="7"/>
        <end position="75"/>
    </location>
</feature>
<sequence>MARLGIGDVVKCHIKKITHFGIFVVVEGVPALVHQSEISWDTTLDPSSCYKVGQMVEAKVHQLDCTLEQIFLSLRDRIPDLLIEALESVIGDDKNDFEDFCSHSTQLADKSSGVSLFPVIIVNGTSEDDVANNSRGDSVKFETEEEEEMEIERPSFIKNRVVRLPPGFRFHATDEELVAQYLKRKAFSWPLPVAVIPEINLSEFEPWDLPDESAIQKIDPTSLDSHPDIPLELT</sequence>
<evidence type="ECO:0000313" key="8">
    <source>
        <dbReference type="Proteomes" id="UP000734854"/>
    </source>
</evidence>
<evidence type="ECO:0000256" key="4">
    <source>
        <dbReference type="ARBA" id="ARBA00023242"/>
    </source>
</evidence>
<evidence type="ECO:0000259" key="6">
    <source>
        <dbReference type="PROSITE" id="PS51005"/>
    </source>
</evidence>
<evidence type="ECO:0000259" key="5">
    <source>
        <dbReference type="PROSITE" id="PS50126"/>
    </source>
</evidence>
<dbReference type="AlphaFoldDB" id="A0A8J5EQG4"/>
<dbReference type="Gene3D" id="2.40.50.140">
    <property type="entry name" value="Nucleic acid-binding proteins"/>
    <property type="match status" value="1"/>
</dbReference>
<dbReference type="InterPro" id="IPR003029">
    <property type="entry name" value="S1_domain"/>
</dbReference>
<comment type="caution">
    <text evidence="7">The sequence shown here is derived from an EMBL/GenBank/DDBJ whole genome shotgun (WGS) entry which is preliminary data.</text>
</comment>
<reference evidence="7 8" key="1">
    <citation type="submission" date="2020-08" db="EMBL/GenBank/DDBJ databases">
        <title>Plant Genome Project.</title>
        <authorList>
            <person name="Zhang R.-G."/>
        </authorList>
    </citation>
    <scope>NUCLEOTIDE SEQUENCE [LARGE SCALE GENOMIC DNA]</scope>
    <source>
        <tissue evidence="7">Rhizome</tissue>
    </source>
</reference>
<gene>
    <name evidence="7" type="ORF">ZIOFF_070162</name>
</gene>
<dbReference type="PROSITE" id="PS51005">
    <property type="entry name" value="NAC"/>
    <property type="match status" value="1"/>
</dbReference>
<dbReference type="InterPro" id="IPR003441">
    <property type="entry name" value="NAC-dom"/>
</dbReference>
<evidence type="ECO:0000256" key="2">
    <source>
        <dbReference type="ARBA" id="ARBA00023125"/>
    </source>
</evidence>
<keyword evidence="2" id="KW-0238">DNA-binding</keyword>
<evidence type="ECO:0008006" key="9">
    <source>
        <dbReference type="Google" id="ProtNLM"/>
    </source>
</evidence>
<keyword evidence="1" id="KW-0805">Transcription regulation</keyword>
<dbReference type="GO" id="GO:0006355">
    <property type="term" value="P:regulation of DNA-templated transcription"/>
    <property type="evidence" value="ECO:0007669"/>
    <property type="project" value="InterPro"/>
</dbReference>
<dbReference type="InterPro" id="IPR012340">
    <property type="entry name" value="NA-bd_OB-fold"/>
</dbReference>
<feature type="domain" description="NAC" evidence="6">
    <location>
        <begin position="164"/>
        <end position="234"/>
    </location>
</feature>
<evidence type="ECO:0000256" key="3">
    <source>
        <dbReference type="ARBA" id="ARBA00023163"/>
    </source>
</evidence>
<dbReference type="EMBL" id="JACMSC010000020">
    <property type="protein sequence ID" value="KAG6472685.1"/>
    <property type="molecule type" value="Genomic_DNA"/>
</dbReference>
<accession>A0A8J5EQG4</accession>
<organism evidence="7 8">
    <name type="scientific">Zingiber officinale</name>
    <name type="common">Ginger</name>
    <name type="synonym">Amomum zingiber</name>
    <dbReference type="NCBI Taxonomy" id="94328"/>
    <lineage>
        <taxon>Eukaryota</taxon>
        <taxon>Viridiplantae</taxon>
        <taxon>Streptophyta</taxon>
        <taxon>Embryophyta</taxon>
        <taxon>Tracheophyta</taxon>
        <taxon>Spermatophyta</taxon>
        <taxon>Magnoliopsida</taxon>
        <taxon>Liliopsida</taxon>
        <taxon>Zingiberales</taxon>
        <taxon>Zingiberaceae</taxon>
        <taxon>Zingiber</taxon>
    </lineage>
</organism>
<dbReference type="PROSITE" id="PS50126">
    <property type="entry name" value="S1"/>
    <property type="match status" value="1"/>
</dbReference>
<keyword evidence="4" id="KW-0539">Nucleus</keyword>
<keyword evidence="8" id="KW-1185">Reference proteome</keyword>
<evidence type="ECO:0000313" key="7">
    <source>
        <dbReference type="EMBL" id="KAG6472685.1"/>
    </source>
</evidence>
<dbReference type="PANTHER" id="PTHR47600">
    <property type="entry name" value="NUCLEIC ACID-BINDING, OB-FOLD-LIKE PROTEIN"/>
    <property type="match status" value="1"/>
</dbReference>
<dbReference type="GO" id="GO:0003677">
    <property type="term" value="F:DNA binding"/>
    <property type="evidence" value="ECO:0007669"/>
    <property type="project" value="UniProtKB-KW"/>
</dbReference>
<dbReference type="SUPFAM" id="SSF50249">
    <property type="entry name" value="Nucleic acid-binding proteins"/>
    <property type="match status" value="1"/>
</dbReference>